<gene>
    <name evidence="2" type="ORF">V7S43_001962</name>
</gene>
<feature type="transmembrane region" description="Helical" evidence="1">
    <location>
        <begin position="7"/>
        <end position="28"/>
    </location>
</feature>
<keyword evidence="1" id="KW-0812">Transmembrane</keyword>
<reference evidence="2 3" key="1">
    <citation type="submission" date="2024-09" db="EMBL/GenBank/DDBJ databases">
        <title>Genome sequencing and assembly of Phytophthora oleae, isolate VK10A, causative agent of rot of olive drupes.</title>
        <authorList>
            <person name="Conti Taguali S."/>
            <person name="Riolo M."/>
            <person name="La Spada F."/>
            <person name="Cacciola S.O."/>
            <person name="Dionisio G."/>
        </authorList>
    </citation>
    <scope>NUCLEOTIDE SEQUENCE [LARGE SCALE GENOMIC DNA]</scope>
    <source>
        <strain evidence="2 3">VK10A</strain>
    </source>
</reference>
<keyword evidence="1" id="KW-1133">Transmembrane helix</keyword>
<organism evidence="2 3">
    <name type="scientific">Phytophthora oleae</name>
    <dbReference type="NCBI Taxonomy" id="2107226"/>
    <lineage>
        <taxon>Eukaryota</taxon>
        <taxon>Sar</taxon>
        <taxon>Stramenopiles</taxon>
        <taxon>Oomycota</taxon>
        <taxon>Peronosporomycetes</taxon>
        <taxon>Peronosporales</taxon>
        <taxon>Peronosporaceae</taxon>
        <taxon>Phytophthora</taxon>
    </lineage>
</organism>
<dbReference type="Proteomes" id="UP001632037">
    <property type="component" value="Unassembled WGS sequence"/>
</dbReference>
<comment type="caution">
    <text evidence="2">The sequence shown here is derived from an EMBL/GenBank/DDBJ whole genome shotgun (WGS) entry which is preliminary data.</text>
</comment>
<dbReference type="AlphaFoldDB" id="A0ABD3G373"/>
<accession>A0ABD3G373</accession>
<feature type="transmembrane region" description="Helical" evidence="1">
    <location>
        <begin position="81"/>
        <end position="106"/>
    </location>
</feature>
<evidence type="ECO:0008006" key="4">
    <source>
        <dbReference type="Google" id="ProtNLM"/>
    </source>
</evidence>
<proteinExistence type="predicted"/>
<evidence type="ECO:0000256" key="1">
    <source>
        <dbReference type="SAM" id="Phobius"/>
    </source>
</evidence>
<evidence type="ECO:0000313" key="2">
    <source>
        <dbReference type="EMBL" id="KAL3672667.1"/>
    </source>
</evidence>
<sequence length="160" mass="17370">MEQQRAVNVVSAVVSTVAAVFLGGGFYYGMTKQKKALEEEEKSLDKSKSGKKEFKPKSATFFERKLALDKPLPPSTGAWKALLGVTLVSVTGCCVLVGGAAAALGVSNMMELRHRLEKTPQSKKNIHENKLDFEGLGEAKKEILDAISDEVKQDELKGDK</sequence>
<keyword evidence="1" id="KW-0472">Membrane</keyword>
<keyword evidence="3" id="KW-1185">Reference proteome</keyword>
<evidence type="ECO:0000313" key="3">
    <source>
        <dbReference type="Proteomes" id="UP001632037"/>
    </source>
</evidence>
<protein>
    <recommendedName>
        <fullName evidence="4">Transmembrane protein 242</fullName>
    </recommendedName>
</protein>
<name>A0ABD3G373_9STRA</name>
<dbReference type="EMBL" id="JBIMZQ010000003">
    <property type="protein sequence ID" value="KAL3672667.1"/>
    <property type="molecule type" value="Genomic_DNA"/>
</dbReference>